<feature type="transmembrane region" description="Helical" evidence="1">
    <location>
        <begin position="477"/>
        <end position="498"/>
    </location>
</feature>
<evidence type="ECO:0000256" key="1">
    <source>
        <dbReference type="SAM" id="Phobius"/>
    </source>
</evidence>
<feature type="transmembrane region" description="Helical" evidence="1">
    <location>
        <begin position="287"/>
        <end position="308"/>
    </location>
</feature>
<dbReference type="EMBL" id="SNQG01000002">
    <property type="protein sequence ID" value="TEW67553.1"/>
    <property type="molecule type" value="Genomic_DNA"/>
</dbReference>
<feature type="transmembrane region" description="Helical" evidence="1">
    <location>
        <begin position="234"/>
        <end position="258"/>
    </location>
</feature>
<proteinExistence type="predicted"/>
<accession>A0A4Y8AFM6</accession>
<reference evidence="2 3" key="1">
    <citation type="journal article" date="2016" name="Int. J. Syst. Evol. Microbiol.">
        <title>Proposal of Mucilaginibacter phyllosphaerae sp. nov. isolated from the phyllosphere of Galium album.</title>
        <authorList>
            <person name="Aydogan E.L."/>
            <person name="Busse H.J."/>
            <person name="Moser G."/>
            <person name="Muller C."/>
            <person name="Kampfer P."/>
            <person name="Glaeser S.P."/>
        </authorList>
    </citation>
    <scope>NUCLEOTIDE SEQUENCE [LARGE SCALE GENOMIC DNA]</scope>
    <source>
        <strain evidence="2 3">PP-F2FG21</strain>
    </source>
</reference>
<organism evidence="2 3">
    <name type="scientific">Mucilaginibacter phyllosphaerae</name>
    <dbReference type="NCBI Taxonomy" id="1812349"/>
    <lineage>
        <taxon>Bacteria</taxon>
        <taxon>Pseudomonadati</taxon>
        <taxon>Bacteroidota</taxon>
        <taxon>Sphingobacteriia</taxon>
        <taxon>Sphingobacteriales</taxon>
        <taxon>Sphingobacteriaceae</taxon>
        <taxon>Mucilaginibacter</taxon>
    </lineage>
</organism>
<dbReference type="InterPro" id="IPR005625">
    <property type="entry name" value="PepSY-ass_TM"/>
</dbReference>
<gene>
    <name evidence="2" type="ORF">E2R65_06075</name>
</gene>
<feature type="transmembrane region" description="Helical" evidence="1">
    <location>
        <begin position="36"/>
        <end position="56"/>
    </location>
</feature>
<protein>
    <submittedName>
        <fullName evidence="2">PepSY domain-containing protein</fullName>
    </submittedName>
</protein>
<evidence type="ECO:0000313" key="2">
    <source>
        <dbReference type="EMBL" id="TEW67553.1"/>
    </source>
</evidence>
<keyword evidence="1" id="KW-0472">Membrane</keyword>
<dbReference type="Pfam" id="PF03929">
    <property type="entry name" value="PepSY_TM"/>
    <property type="match status" value="1"/>
</dbReference>
<dbReference type="Proteomes" id="UP000297248">
    <property type="component" value="Unassembled WGS sequence"/>
</dbReference>
<evidence type="ECO:0000313" key="3">
    <source>
        <dbReference type="Proteomes" id="UP000297248"/>
    </source>
</evidence>
<keyword evidence="1" id="KW-1133">Transmembrane helix</keyword>
<sequence>MAILTTPHHRAFTPWALAIHLQNTNMATAKQNFYKWHRILGLTALIPVMMWTLSGLSHPFMSNWFRPTIARETYKPGQLFLKPTLSIQQVLDKNAITAFINFGLIGFNNKPYYQVLDKDSTRNYYSANTGEVLKDGDKLYATYLARYFTQDSTSKIKSITLQKTFDAHYQPINHLLPVWKIAFDRADGMDVYVETAQSRMGTFNNNIRKAMLTVFEQLHTWDFLEAIGGEQFRLVVLLIIVGIMSLSLGSGLTVYGFFWKKFKTISNNRKATKKTDTRFVHRFHRQLGLIVSFVMLTFIISGAFHLIIKLCNKPIEKQYSQLIERTNLSHSNLQLPVDSLKSIGLVNYADSTYYQVSNFNKDVSYFNTVSGRQLANGDKLYAAYLSSFYYTTNSPEQVYGKTEVSQIRQFDNEYGFINKRLPVQKIAYPNGENWYIETTTSQLATKVAGIDRAEGLSFIFLHKYFGMSWAGKNIRDVVSMLAALGVFVVSVFGFIAFIKNK</sequence>
<comment type="caution">
    <text evidence="2">The sequence shown here is derived from an EMBL/GenBank/DDBJ whole genome shotgun (WGS) entry which is preliminary data.</text>
</comment>
<dbReference type="AlphaFoldDB" id="A0A4Y8AFM6"/>
<keyword evidence="1" id="KW-0812">Transmembrane</keyword>
<name>A0A4Y8AFM6_9SPHI</name>